<dbReference type="Proteomes" id="UP000008694">
    <property type="component" value="Unassembled WGS sequence"/>
</dbReference>
<evidence type="ECO:0000313" key="1">
    <source>
        <dbReference type="EMBL" id="EFH54328.1"/>
    </source>
</evidence>
<keyword evidence="2" id="KW-1185">Reference proteome</keyword>
<reference evidence="2" key="1">
    <citation type="journal article" date="2011" name="Nat. Genet.">
        <title>The Arabidopsis lyrata genome sequence and the basis of rapid genome size change.</title>
        <authorList>
            <person name="Hu T.T."/>
            <person name="Pattyn P."/>
            <person name="Bakker E.G."/>
            <person name="Cao J."/>
            <person name="Cheng J.-F."/>
            <person name="Clark R.M."/>
            <person name="Fahlgren N."/>
            <person name="Fawcett J.A."/>
            <person name="Grimwood J."/>
            <person name="Gundlach H."/>
            <person name="Haberer G."/>
            <person name="Hollister J.D."/>
            <person name="Ossowski S."/>
            <person name="Ottilar R.P."/>
            <person name="Salamov A.A."/>
            <person name="Schneeberger K."/>
            <person name="Spannagl M."/>
            <person name="Wang X."/>
            <person name="Yang L."/>
            <person name="Nasrallah M.E."/>
            <person name="Bergelson J."/>
            <person name="Carrington J.C."/>
            <person name="Gaut B.S."/>
            <person name="Schmutz J."/>
            <person name="Mayer K.F.X."/>
            <person name="Van de Peer Y."/>
            <person name="Grigoriev I.V."/>
            <person name="Nordborg M."/>
            <person name="Weigel D."/>
            <person name="Guo Y.-L."/>
        </authorList>
    </citation>
    <scope>NUCLEOTIDE SEQUENCE [LARGE SCALE GENOMIC DNA]</scope>
    <source>
        <strain evidence="2">cv. MN47</strain>
    </source>
</reference>
<dbReference type="AlphaFoldDB" id="D7LVC8"/>
<organism evidence="2">
    <name type="scientific">Arabidopsis lyrata subsp. lyrata</name>
    <name type="common">Lyre-leaved rock-cress</name>
    <dbReference type="NCBI Taxonomy" id="81972"/>
    <lineage>
        <taxon>Eukaryota</taxon>
        <taxon>Viridiplantae</taxon>
        <taxon>Streptophyta</taxon>
        <taxon>Embryophyta</taxon>
        <taxon>Tracheophyta</taxon>
        <taxon>Spermatophyta</taxon>
        <taxon>Magnoliopsida</taxon>
        <taxon>eudicotyledons</taxon>
        <taxon>Gunneridae</taxon>
        <taxon>Pentapetalae</taxon>
        <taxon>rosids</taxon>
        <taxon>malvids</taxon>
        <taxon>Brassicales</taxon>
        <taxon>Brassicaceae</taxon>
        <taxon>Camelineae</taxon>
        <taxon>Arabidopsis</taxon>
    </lineage>
</organism>
<evidence type="ECO:0000313" key="2">
    <source>
        <dbReference type="Proteomes" id="UP000008694"/>
    </source>
</evidence>
<dbReference type="HOGENOM" id="CLU_3089951_0_0_1"/>
<protein>
    <submittedName>
        <fullName evidence="1">Predicted protein</fullName>
    </submittedName>
</protein>
<proteinExistence type="predicted"/>
<accession>D7LVC8</accession>
<dbReference type="EMBL" id="GL348717">
    <property type="protein sequence ID" value="EFH54328.1"/>
    <property type="molecule type" value="Genomic_DNA"/>
</dbReference>
<dbReference type="Gramene" id="scaffold_502758.1">
    <property type="protein sequence ID" value="scaffold_502758.1"/>
    <property type="gene ID" value="scaffold_502758.1"/>
</dbReference>
<gene>
    <name evidence="1" type="ORF">ARALYDRAFT_907054</name>
</gene>
<sequence>MLLYAIDVKKSANILVITGDADFATPIASLKARGSLCPLPWTEMLTYYLKIA</sequence>
<name>D7LVC8_ARALL</name>